<dbReference type="PANTHER" id="PTHR46604">
    <property type="entry name" value="PROTEIN MID1-COMPLEMENTING ACTIVITY 1"/>
    <property type="match status" value="1"/>
</dbReference>
<dbReference type="AlphaFoldDB" id="A0A803QTY2"/>
<sequence>MGVTLTSAIVSSARNAVTHRRNCQQLAEHVRVIDKLLGKLKSTDLINLPAVKEPLDGLEEALKKAVELVDSCRDNSCLYMVAMGWTVVYQFRHIQHEIDRYLRLVPLISLVHEFRMQVGTLLVRLIYNVLTIIVMNILHSFLLNFVLRIKKVSLII</sequence>
<dbReference type="OMA" id="CGYLRCL"/>
<dbReference type="CDD" id="cd21037">
    <property type="entry name" value="MLKL_NTD"/>
    <property type="match status" value="1"/>
</dbReference>
<evidence type="ECO:0000313" key="4">
    <source>
        <dbReference type="Proteomes" id="UP000596661"/>
    </source>
</evidence>
<keyword evidence="4" id="KW-1185">Reference proteome</keyword>
<keyword evidence="1" id="KW-0812">Transmembrane</keyword>
<dbReference type="Pfam" id="PF19584">
    <property type="entry name" value="MCAfunc"/>
    <property type="match status" value="1"/>
</dbReference>
<keyword evidence="1" id="KW-0472">Membrane</keyword>
<dbReference type="GO" id="GO:0007166">
    <property type="term" value="P:cell surface receptor signaling pathway"/>
    <property type="evidence" value="ECO:0007669"/>
    <property type="project" value="InterPro"/>
</dbReference>
<dbReference type="EnsemblPlants" id="novel_model_1351_5bd9a17a">
    <property type="protein sequence ID" value="cds.novel_model_1351_5bd9a17a"/>
    <property type="gene ID" value="novel_gene_751_5bd9a17a"/>
</dbReference>
<dbReference type="EMBL" id="UZAU01000210">
    <property type="status" value="NOT_ANNOTATED_CDS"/>
    <property type="molecule type" value="Genomic_DNA"/>
</dbReference>
<accession>A0A803QTY2</accession>
<evidence type="ECO:0000313" key="3">
    <source>
        <dbReference type="EnsemblPlants" id="cds.novel_model_1351_5bd9a17a"/>
    </source>
</evidence>
<evidence type="ECO:0000256" key="1">
    <source>
        <dbReference type="SAM" id="Phobius"/>
    </source>
</evidence>
<evidence type="ECO:0000259" key="2">
    <source>
        <dbReference type="Pfam" id="PF19584"/>
    </source>
</evidence>
<name>A0A803QTY2_CANSA</name>
<proteinExistence type="predicted"/>
<reference evidence="3" key="1">
    <citation type="submission" date="2018-11" db="EMBL/GenBank/DDBJ databases">
        <authorList>
            <person name="Grassa J C."/>
        </authorList>
    </citation>
    <scope>NUCLEOTIDE SEQUENCE [LARGE SCALE GENOMIC DNA]</scope>
</reference>
<dbReference type="InterPro" id="IPR045766">
    <property type="entry name" value="MCAfunc"/>
</dbReference>
<feature type="domain" description="MCAfunc" evidence="2">
    <location>
        <begin position="7"/>
        <end position="117"/>
    </location>
</feature>
<protein>
    <recommendedName>
        <fullName evidence="2">MCAfunc domain-containing protein</fullName>
    </recommendedName>
</protein>
<dbReference type="InterPro" id="IPR036537">
    <property type="entry name" value="Adaptor_Cbl_N_dom_sf"/>
</dbReference>
<dbReference type="PANTHER" id="PTHR46604:SF2">
    <property type="entry name" value="MCAFUNC DOMAIN-CONTAINING PROTEIN"/>
    <property type="match status" value="1"/>
</dbReference>
<keyword evidence="1" id="KW-1133">Transmembrane helix</keyword>
<feature type="transmembrane region" description="Helical" evidence="1">
    <location>
        <begin position="125"/>
        <end position="147"/>
    </location>
</feature>
<organism evidence="3 4">
    <name type="scientific">Cannabis sativa</name>
    <name type="common">Hemp</name>
    <name type="synonym">Marijuana</name>
    <dbReference type="NCBI Taxonomy" id="3483"/>
    <lineage>
        <taxon>Eukaryota</taxon>
        <taxon>Viridiplantae</taxon>
        <taxon>Streptophyta</taxon>
        <taxon>Embryophyta</taxon>
        <taxon>Tracheophyta</taxon>
        <taxon>Spermatophyta</taxon>
        <taxon>Magnoliopsida</taxon>
        <taxon>eudicotyledons</taxon>
        <taxon>Gunneridae</taxon>
        <taxon>Pentapetalae</taxon>
        <taxon>rosids</taxon>
        <taxon>fabids</taxon>
        <taxon>Rosales</taxon>
        <taxon>Cannabaceae</taxon>
        <taxon>Cannabis</taxon>
    </lineage>
</organism>
<dbReference type="Proteomes" id="UP000596661">
    <property type="component" value="Chromosome 2"/>
</dbReference>
<dbReference type="Gene3D" id="1.20.930.20">
    <property type="entry name" value="Adaptor protein Cbl, N-terminal domain"/>
    <property type="match status" value="1"/>
</dbReference>
<reference evidence="3" key="2">
    <citation type="submission" date="2021-03" db="UniProtKB">
        <authorList>
            <consortium name="EnsemblPlants"/>
        </authorList>
    </citation>
    <scope>IDENTIFICATION</scope>
</reference>
<dbReference type="Gramene" id="novel_model_1351_5bd9a17a">
    <property type="protein sequence ID" value="cds.novel_model_1351_5bd9a17a"/>
    <property type="gene ID" value="novel_gene_751_5bd9a17a"/>
</dbReference>
<dbReference type="InterPro" id="IPR059179">
    <property type="entry name" value="MLKL-like_MCAfunc"/>
</dbReference>